<dbReference type="MEROPS" id="S12.950"/>
<evidence type="ECO:0000313" key="6">
    <source>
        <dbReference type="Proteomes" id="UP000002035"/>
    </source>
</evidence>
<dbReference type="Proteomes" id="UP000002035">
    <property type="component" value="Unassembled WGS sequence"/>
</dbReference>
<dbReference type="InterPro" id="IPR050789">
    <property type="entry name" value="Diverse_Enzym_Activities"/>
</dbReference>
<organism evidence="5 6">
    <name type="scientific">Arthroderma otae (strain ATCC MYA-4605 / CBS 113480)</name>
    <name type="common">Microsporum canis</name>
    <dbReference type="NCBI Taxonomy" id="554155"/>
    <lineage>
        <taxon>Eukaryota</taxon>
        <taxon>Fungi</taxon>
        <taxon>Dikarya</taxon>
        <taxon>Ascomycota</taxon>
        <taxon>Pezizomycotina</taxon>
        <taxon>Eurotiomycetes</taxon>
        <taxon>Eurotiomycetidae</taxon>
        <taxon>Onygenales</taxon>
        <taxon>Arthrodermataceae</taxon>
        <taxon>Microsporum</taxon>
    </lineage>
</organism>
<reference evidence="6" key="1">
    <citation type="journal article" date="2012" name="MBio">
        <title>Comparative genome analysis of Trichophyton rubrum and related dermatophytes reveals candidate genes involved in infection.</title>
        <authorList>
            <person name="Martinez D.A."/>
            <person name="Oliver B.G."/>
            <person name="Graeser Y."/>
            <person name="Goldberg J.M."/>
            <person name="Li W."/>
            <person name="Martinez-Rossi N.M."/>
            <person name="Monod M."/>
            <person name="Shelest E."/>
            <person name="Barton R.C."/>
            <person name="Birch E."/>
            <person name="Brakhage A.A."/>
            <person name="Chen Z."/>
            <person name="Gurr S.J."/>
            <person name="Heiman D."/>
            <person name="Heitman J."/>
            <person name="Kosti I."/>
            <person name="Rossi A."/>
            <person name="Saif S."/>
            <person name="Samalova M."/>
            <person name="Saunders C.W."/>
            <person name="Shea T."/>
            <person name="Summerbell R.C."/>
            <person name="Xu J."/>
            <person name="Young S."/>
            <person name="Zeng Q."/>
            <person name="Birren B.W."/>
            <person name="Cuomo C.A."/>
            <person name="White T.C."/>
        </authorList>
    </citation>
    <scope>NUCLEOTIDE SEQUENCE [LARGE SCALE GENOMIC DNA]</scope>
    <source>
        <strain evidence="6">ATCC MYA-4605 / CBS 113480</strain>
    </source>
</reference>
<dbReference type="PANTHER" id="PTHR43283">
    <property type="entry name" value="BETA-LACTAMASE-RELATED"/>
    <property type="match status" value="1"/>
</dbReference>
<dbReference type="PANTHER" id="PTHR43283:SF17">
    <property type="entry name" value="(LOVD), PUTATIVE (AFU_ORTHOLOGUE AFUA_5G00920)-RELATED"/>
    <property type="match status" value="1"/>
</dbReference>
<dbReference type="Pfam" id="PF00144">
    <property type="entry name" value="Beta-lactamase"/>
    <property type="match status" value="1"/>
</dbReference>
<evidence type="ECO:0000256" key="3">
    <source>
        <dbReference type="SAM" id="MobiDB-lite"/>
    </source>
</evidence>
<protein>
    <submittedName>
        <fullName evidence="5">Beta-lactamase family protein</fullName>
    </submittedName>
</protein>
<dbReference type="RefSeq" id="XP_002849410.1">
    <property type="nucleotide sequence ID" value="XM_002849364.1"/>
</dbReference>
<feature type="domain" description="Beta-lactamase-related" evidence="4">
    <location>
        <begin position="75"/>
        <end position="385"/>
    </location>
</feature>
<evidence type="ECO:0000256" key="2">
    <source>
        <dbReference type="ARBA" id="ARBA00022801"/>
    </source>
</evidence>
<dbReference type="SUPFAM" id="SSF56601">
    <property type="entry name" value="beta-lactamase/transpeptidase-like"/>
    <property type="match status" value="1"/>
</dbReference>
<dbReference type="HOGENOM" id="CLU_020027_11_1_1"/>
<dbReference type="STRING" id="554155.C5FJA4"/>
<comment type="similarity">
    <text evidence="1">Belongs to the class-A beta-lactamase family.</text>
</comment>
<accession>C5FJA4</accession>
<dbReference type="GO" id="GO:0016787">
    <property type="term" value="F:hydrolase activity"/>
    <property type="evidence" value="ECO:0007669"/>
    <property type="project" value="UniProtKB-KW"/>
</dbReference>
<feature type="region of interest" description="Disordered" evidence="3">
    <location>
        <begin position="1"/>
        <end position="24"/>
    </location>
</feature>
<proteinExistence type="inferred from homology"/>
<sequence length="393" mass="43462">MDLKRRKPKLEQRQDPKDGTKTPRVYSGGLDAAISWSPYSEKICSNADCKFHAAVFTAACGDQVLHSCTHGTRKVDGSGDAMTEDSIFWCASMTKIITAVAVMVAVEKGLVGLDDDVGVILPELAGPEIIVGFDEEDNGKPILRKAREKVTLQRLLTHSSGFVYLAVNSSVKRWAEYHNHTATTDVTSRDTYRLPLAFEPGESWGYGPGVDWAGLVVEKVSNQKLGEFMQENIFQKLGLTATTFHPENHPEFEARRVELSQRAPDGSLSTVPIPYTIPAKDDLGGIGLYSTPREYTRFLQMILRGGENVLRRDNINTIISPQLESNKEINAIRDQGPKLMSRLVNPGKVIDMGLSASINLDRVPEARYPGSISWSGAANTFWVRVPFSYCRTN</sequence>
<dbReference type="AlphaFoldDB" id="C5FJA4"/>
<evidence type="ECO:0000256" key="1">
    <source>
        <dbReference type="ARBA" id="ARBA00009009"/>
    </source>
</evidence>
<dbReference type="VEuPathDB" id="FungiDB:MCYG_02344"/>
<dbReference type="OrthoDB" id="428260at2759"/>
<dbReference type="InterPro" id="IPR012338">
    <property type="entry name" value="Beta-lactam/transpept-like"/>
</dbReference>
<gene>
    <name evidence="5" type="ORF">MCYG_02344</name>
</gene>
<feature type="compositionally biased region" description="Basic and acidic residues" evidence="3">
    <location>
        <begin position="1"/>
        <end position="21"/>
    </location>
</feature>
<dbReference type="InterPro" id="IPR001466">
    <property type="entry name" value="Beta-lactam-related"/>
</dbReference>
<evidence type="ECO:0000259" key="4">
    <source>
        <dbReference type="Pfam" id="PF00144"/>
    </source>
</evidence>
<evidence type="ECO:0000313" key="5">
    <source>
        <dbReference type="EMBL" id="EEQ29525.1"/>
    </source>
</evidence>
<keyword evidence="6" id="KW-1185">Reference proteome</keyword>
<dbReference type="OMA" id="RKGSMMW"/>
<dbReference type="GeneID" id="9226484"/>
<keyword evidence="2" id="KW-0378">Hydrolase</keyword>
<dbReference type="eggNOG" id="ENOG502S4UR">
    <property type="taxonomic scope" value="Eukaryota"/>
</dbReference>
<dbReference type="EMBL" id="DS995702">
    <property type="protein sequence ID" value="EEQ29525.1"/>
    <property type="molecule type" value="Genomic_DNA"/>
</dbReference>
<name>C5FJA4_ARTOC</name>
<dbReference type="Gene3D" id="3.40.710.10">
    <property type="entry name" value="DD-peptidase/beta-lactamase superfamily"/>
    <property type="match status" value="1"/>
</dbReference>